<gene>
    <name evidence="2" type="ORF">N4T19_05120</name>
</gene>
<evidence type="ECO:0000313" key="2">
    <source>
        <dbReference type="EMBL" id="UXC19504.1"/>
    </source>
</evidence>
<dbReference type="Proteomes" id="UP001058290">
    <property type="component" value="Chromosome"/>
</dbReference>
<organism evidence="2 3">
    <name type="scientific">Comamonas squillarum</name>
    <dbReference type="NCBI Taxonomy" id="2977320"/>
    <lineage>
        <taxon>Bacteria</taxon>
        <taxon>Pseudomonadati</taxon>
        <taxon>Pseudomonadota</taxon>
        <taxon>Betaproteobacteria</taxon>
        <taxon>Burkholderiales</taxon>
        <taxon>Comamonadaceae</taxon>
        <taxon>Comamonas</taxon>
    </lineage>
</organism>
<proteinExistence type="predicted"/>
<dbReference type="InterPro" id="IPR046582">
    <property type="entry name" value="DUF6630"/>
</dbReference>
<evidence type="ECO:0000313" key="3">
    <source>
        <dbReference type="Proteomes" id="UP001058290"/>
    </source>
</evidence>
<dbReference type="RefSeq" id="WP_182341586.1">
    <property type="nucleotide sequence ID" value="NZ_CP104377.1"/>
</dbReference>
<dbReference type="Pfam" id="PF20335">
    <property type="entry name" value="DUF6630"/>
    <property type="match status" value="1"/>
</dbReference>
<accession>A0ABY6A0L1</accession>
<feature type="domain" description="DUF6630" evidence="1">
    <location>
        <begin position="46"/>
        <end position="197"/>
    </location>
</feature>
<reference evidence="2" key="1">
    <citation type="submission" date="2022-09" db="EMBL/GenBank/DDBJ databases">
        <title>Bacterial diversity in gut of crayfish and pufferfish.</title>
        <authorList>
            <person name="Huang Y."/>
        </authorList>
    </citation>
    <scope>NUCLEOTIDE SEQUENCE</scope>
    <source>
        <strain evidence="2">PR12</strain>
    </source>
</reference>
<keyword evidence="3" id="KW-1185">Reference proteome</keyword>
<evidence type="ECO:0000259" key="1">
    <source>
        <dbReference type="Pfam" id="PF20335"/>
    </source>
</evidence>
<dbReference type="EMBL" id="CP104377">
    <property type="protein sequence ID" value="UXC19504.1"/>
    <property type="molecule type" value="Genomic_DNA"/>
</dbReference>
<sequence>MGWLNKIGQLLGAKAPVQGERAASALAPDPAPEPTMDDWQALCMALGQALALDDRDELWGEVRQAIEQPAQYLDRFADELVNRGMDEPAHVTPWLALVEGLQRRSQNVELDWKLNMDDTIWALQQLRTVQQRGLDLQALAGSRALNHEALQEAGDYLRRQGLALVSIDIDSDSYPLSVLEASAVAPLQALAAQVGGKLLPLHN</sequence>
<name>A0ABY6A0L1_9BURK</name>
<protein>
    <recommendedName>
        <fullName evidence="1">DUF6630 domain-containing protein</fullName>
    </recommendedName>
</protein>